<dbReference type="STRING" id="45351.A7SM78"/>
<dbReference type="EMBL" id="DS469706">
    <property type="protein sequence ID" value="EDO35172.1"/>
    <property type="molecule type" value="Genomic_DNA"/>
</dbReference>
<accession>A7SM78</accession>
<dbReference type="Pfam" id="PF00010">
    <property type="entry name" value="HLH"/>
    <property type="match status" value="1"/>
</dbReference>
<dbReference type="InterPro" id="IPR036638">
    <property type="entry name" value="HLH_DNA-bd_sf"/>
</dbReference>
<dbReference type="GO" id="GO:0032502">
    <property type="term" value="P:developmental process"/>
    <property type="evidence" value="ECO:0000318"/>
    <property type="project" value="GO_Central"/>
</dbReference>
<dbReference type="GO" id="GO:0000977">
    <property type="term" value="F:RNA polymerase II transcription regulatory region sequence-specific DNA binding"/>
    <property type="evidence" value="ECO:0000318"/>
    <property type="project" value="GO_Central"/>
</dbReference>
<gene>
    <name evidence="2" type="ORF">NEMVEDRAFT_v1g19039</name>
</gene>
<dbReference type="AlphaFoldDB" id="A7SM78"/>
<keyword evidence="3" id="KW-1185">Reference proteome</keyword>
<dbReference type="eggNOG" id="KOG4029">
    <property type="taxonomic scope" value="Eukaryota"/>
</dbReference>
<feature type="non-terminal residue" evidence="2">
    <location>
        <position position="1"/>
    </location>
</feature>
<evidence type="ECO:0000313" key="2">
    <source>
        <dbReference type="EMBL" id="EDO35172.1"/>
    </source>
</evidence>
<dbReference type="InterPro" id="IPR050283">
    <property type="entry name" value="E-box_TF_Regulators"/>
</dbReference>
<dbReference type="GO" id="GO:0046983">
    <property type="term" value="F:protein dimerization activity"/>
    <property type="evidence" value="ECO:0007669"/>
    <property type="project" value="InterPro"/>
</dbReference>
<organism evidence="2 3">
    <name type="scientific">Nematostella vectensis</name>
    <name type="common">Starlet sea anemone</name>
    <dbReference type="NCBI Taxonomy" id="45351"/>
    <lineage>
        <taxon>Eukaryota</taxon>
        <taxon>Metazoa</taxon>
        <taxon>Cnidaria</taxon>
        <taxon>Anthozoa</taxon>
        <taxon>Hexacorallia</taxon>
        <taxon>Actiniaria</taxon>
        <taxon>Edwardsiidae</taxon>
        <taxon>Nematostella</taxon>
    </lineage>
</organism>
<evidence type="ECO:0000259" key="1">
    <source>
        <dbReference type="PROSITE" id="PS50888"/>
    </source>
</evidence>
<dbReference type="InterPro" id="IPR011598">
    <property type="entry name" value="bHLH_dom"/>
</dbReference>
<dbReference type="InParanoid" id="A7SM78"/>
<name>A7SM78_NEMVE</name>
<dbReference type="SUPFAM" id="SSF47459">
    <property type="entry name" value="HLH, helix-loop-helix DNA-binding domain"/>
    <property type="match status" value="1"/>
</dbReference>
<dbReference type="PANTHER" id="PTHR23349">
    <property type="entry name" value="BASIC HELIX-LOOP-HELIX TRANSCRIPTION FACTOR, TWIST"/>
    <property type="match status" value="1"/>
</dbReference>
<evidence type="ECO:0000313" key="3">
    <source>
        <dbReference type="Proteomes" id="UP000001593"/>
    </source>
</evidence>
<reference evidence="2 3" key="1">
    <citation type="journal article" date="2007" name="Science">
        <title>Sea anemone genome reveals ancestral eumetazoan gene repertoire and genomic organization.</title>
        <authorList>
            <person name="Putnam N.H."/>
            <person name="Srivastava M."/>
            <person name="Hellsten U."/>
            <person name="Dirks B."/>
            <person name="Chapman J."/>
            <person name="Salamov A."/>
            <person name="Terry A."/>
            <person name="Shapiro H."/>
            <person name="Lindquist E."/>
            <person name="Kapitonov V.V."/>
            <person name="Jurka J."/>
            <person name="Genikhovich G."/>
            <person name="Grigoriev I.V."/>
            <person name="Lucas S.M."/>
            <person name="Steele R.E."/>
            <person name="Finnerty J.R."/>
            <person name="Technau U."/>
            <person name="Martindale M.Q."/>
            <person name="Rokhsar D.S."/>
        </authorList>
    </citation>
    <scope>NUCLEOTIDE SEQUENCE [LARGE SCALE GENOMIC DNA]</scope>
    <source>
        <strain evidence="3">CH2 X CH6</strain>
    </source>
</reference>
<dbReference type="Proteomes" id="UP000001593">
    <property type="component" value="Unassembled WGS sequence"/>
</dbReference>
<dbReference type="GO" id="GO:0000981">
    <property type="term" value="F:DNA-binding transcription factor activity, RNA polymerase II-specific"/>
    <property type="evidence" value="ECO:0000318"/>
    <property type="project" value="GO_Central"/>
</dbReference>
<dbReference type="SMART" id="SM00353">
    <property type="entry name" value="HLH"/>
    <property type="match status" value="1"/>
</dbReference>
<dbReference type="PhylomeDB" id="A7SM78"/>
<dbReference type="PROSITE" id="PS50888">
    <property type="entry name" value="BHLH"/>
    <property type="match status" value="1"/>
</dbReference>
<dbReference type="GO" id="GO:0006357">
    <property type="term" value="P:regulation of transcription by RNA polymerase II"/>
    <property type="evidence" value="ECO:0000318"/>
    <property type="project" value="GO_Central"/>
</dbReference>
<feature type="domain" description="BHLH" evidence="1">
    <location>
        <begin position="7"/>
        <end position="59"/>
    </location>
</feature>
<dbReference type="Gene3D" id="4.10.280.10">
    <property type="entry name" value="Helix-loop-helix DNA-binding domain"/>
    <property type="match status" value="1"/>
</dbReference>
<protein>
    <recommendedName>
        <fullName evidence="1">BHLH domain-containing protein</fullName>
    </recommendedName>
</protein>
<feature type="non-terminal residue" evidence="2">
    <location>
        <position position="63"/>
    </location>
</feature>
<dbReference type="HOGENOM" id="CLU_171328_2_1_1"/>
<proteinExistence type="predicted"/>
<dbReference type="PANTHER" id="PTHR23349:SF111">
    <property type="entry name" value="BHLH DOMAIN-CONTAINING PROTEIN"/>
    <property type="match status" value="1"/>
</dbReference>
<sequence length="63" mass="7274">RKRASYDQPSANAIRERIRAQNLKKAYMELQKTLPNVPPDTKLPRLNILLLAIDYISHLTCVL</sequence>